<name>A0ACA9KDU8_9GLOM</name>
<proteinExistence type="predicted"/>
<feature type="non-terminal residue" evidence="1">
    <location>
        <position position="1"/>
    </location>
</feature>
<comment type="caution">
    <text evidence="1">The sequence shown here is derived from an EMBL/GenBank/DDBJ whole genome shotgun (WGS) entry which is preliminary data.</text>
</comment>
<protein>
    <submittedName>
        <fullName evidence="1">11847_t:CDS:1</fullName>
    </submittedName>
</protein>
<gene>
    <name evidence="1" type="ORF">SPELUC_LOCUS1531</name>
</gene>
<evidence type="ECO:0000313" key="1">
    <source>
        <dbReference type="EMBL" id="CAG8467291.1"/>
    </source>
</evidence>
<dbReference type="Proteomes" id="UP000789366">
    <property type="component" value="Unassembled WGS sequence"/>
</dbReference>
<reference evidence="1" key="1">
    <citation type="submission" date="2021-06" db="EMBL/GenBank/DDBJ databases">
        <authorList>
            <person name="Kallberg Y."/>
            <person name="Tangrot J."/>
            <person name="Rosling A."/>
        </authorList>
    </citation>
    <scope>NUCLEOTIDE SEQUENCE</scope>
    <source>
        <strain evidence="1">28 12/20/2015</strain>
    </source>
</reference>
<keyword evidence="2" id="KW-1185">Reference proteome</keyword>
<sequence length="637" mass="72630">QSNSSLKFMPLPVATHWNTWSRMAFYVCDYLEYIEGFYKEVIKVESSEATLKKVDEDKKSSRSQSERTGKPQESGINPLPSEIQNDLKLISIPFFQVIGMRIRFYILIQIDGDLYGIWEWSSQNLPTKEDDIINTYVEIGISADFGKFTHALSKMIRPKGFTLRSVFSVKIIIRGDIRTGKSTLFNRLQGEFFREEYITTPQIEVANIQWNYNQTNDVIKVEIWDVVDKGINPTNTNNRPTTSNAALKIENSQTPTKLPPPRSSLLPPDQLTLDAATIDVYRNTHGVILLFDMTKNWTFDYAIKELKAVPKNIAGNFSDLSSRRVITQSQIYQAISEVNRERISEYPSSNMVRYVETSMLNGLGLEYIYKYFGVPFLQLQRDILRQQLVAKTKELAKLLDTLDIDDNASSSTKNQKRHSNPTDITGVKNIESELEKDRLEEEKIQLKKLWDQELEELSQQKESIEPLNSTPPTLQVEQPLSSILLQKRPKAATPDITIIDEFNAGDLEDDFFDDAPDPVVVLPPATQSKGNEVEDLDSKNPMVATDEDLVGVEGSDDVEDDKPNIRQSFNSDLDIWKHRYNNVTLASRISDSSDDDLTRTISEQRDLHYTFEEATFDTEGTPSGYEEIGEGQNNPWA</sequence>
<dbReference type="EMBL" id="CAJVPW010000835">
    <property type="protein sequence ID" value="CAG8467291.1"/>
    <property type="molecule type" value="Genomic_DNA"/>
</dbReference>
<organism evidence="1 2">
    <name type="scientific">Cetraspora pellucida</name>
    <dbReference type="NCBI Taxonomy" id="1433469"/>
    <lineage>
        <taxon>Eukaryota</taxon>
        <taxon>Fungi</taxon>
        <taxon>Fungi incertae sedis</taxon>
        <taxon>Mucoromycota</taxon>
        <taxon>Glomeromycotina</taxon>
        <taxon>Glomeromycetes</taxon>
        <taxon>Diversisporales</taxon>
        <taxon>Gigasporaceae</taxon>
        <taxon>Cetraspora</taxon>
    </lineage>
</organism>
<evidence type="ECO:0000313" key="2">
    <source>
        <dbReference type="Proteomes" id="UP000789366"/>
    </source>
</evidence>
<accession>A0ACA9KDU8</accession>